<dbReference type="Proteomes" id="UP000287969">
    <property type="component" value="Chromosome"/>
</dbReference>
<comment type="similarity">
    <text evidence="10">Belongs to the PlsY family.</text>
</comment>
<evidence type="ECO:0000256" key="1">
    <source>
        <dbReference type="ARBA" id="ARBA00022475"/>
    </source>
</evidence>
<dbReference type="PANTHER" id="PTHR30309:SF0">
    <property type="entry name" value="GLYCEROL-3-PHOSPHATE ACYLTRANSFERASE-RELATED"/>
    <property type="match status" value="1"/>
</dbReference>
<comment type="catalytic activity">
    <reaction evidence="10">
        <text>an acyl phosphate + sn-glycerol 3-phosphate = a 1-acyl-sn-glycero-3-phosphate + phosphate</text>
        <dbReference type="Rhea" id="RHEA:34075"/>
        <dbReference type="ChEBI" id="CHEBI:43474"/>
        <dbReference type="ChEBI" id="CHEBI:57597"/>
        <dbReference type="ChEBI" id="CHEBI:57970"/>
        <dbReference type="ChEBI" id="CHEBI:59918"/>
        <dbReference type="EC" id="2.3.1.275"/>
    </reaction>
</comment>
<keyword evidence="8 10" id="KW-0594">Phospholipid biosynthesis</keyword>
<dbReference type="OrthoDB" id="9777124at2"/>
<evidence type="ECO:0000256" key="7">
    <source>
        <dbReference type="ARBA" id="ARBA00023136"/>
    </source>
</evidence>
<keyword evidence="3 10" id="KW-0808">Transferase</keyword>
<keyword evidence="7 10" id="KW-0472">Membrane</keyword>
<feature type="transmembrane region" description="Helical" evidence="10">
    <location>
        <begin position="44"/>
        <end position="63"/>
    </location>
</feature>
<keyword evidence="1 10" id="KW-1003">Cell membrane</keyword>
<dbReference type="EMBL" id="CP035282">
    <property type="protein sequence ID" value="QAT61523.1"/>
    <property type="molecule type" value="Genomic_DNA"/>
</dbReference>
<evidence type="ECO:0000256" key="5">
    <source>
        <dbReference type="ARBA" id="ARBA00022989"/>
    </source>
</evidence>
<keyword evidence="6 10" id="KW-0443">Lipid metabolism</keyword>
<accession>A0A410QBW9</accession>
<gene>
    <name evidence="10 11" type="primary">plsY</name>
    <name evidence="11" type="ORF">EQM13_07985</name>
</gene>
<dbReference type="AlphaFoldDB" id="A0A410QBW9"/>
<comment type="function">
    <text evidence="10">Catalyzes the transfer of an acyl group from acyl-phosphate (acyl-PO(4)) to glycerol-3-phosphate (G3P) to form lysophosphatidic acid (LPA). This enzyme utilizes acyl-phosphate as fatty acyl donor, but not acyl-CoA or acyl-ACP.</text>
</comment>
<keyword evidence="11" id="KW-0012">Acyltransferase</keyword>
<dbReference type="PANTHER" id="PTHR30309">
    <property type="entry name" value="INNER MEMBRANE PROTEIN YGIH"/>
    <property type="match status" value="1"/>
</dbReference>
<dbReference type="InterPro" id="IPR003811">
    <property type="entry name" value="G3P_acylTferase_PlsY"/>
</dbReference>
<evidence type="ECO:0000256" key="2">
    <source>
        <dbReference type="ARBA" id="ARBA00022516"/>
    </source>
</evidence>
<keyword evidence="4 10" id="KW-0812">Transmembrane</keyword>
<evidence type="ECO:0000256" key="4">
    <source>
        <dbReference type="ARBA" id="ARBA00022692"/>
    </source>
</evidence>
<comment type="subunit">
    <text evidence="10">Probably interacts with PlsX.</text>
</comment>
<feature type="transmembrane region" description="Helical" evidence="10">
    <location>
        <begin position="162"/>
        <end position="177"/>
    </location>
</feature>
<dbReference type="Pfam" id="PF02660">
    <property type="entry name" value="G3P_acyltransf"/>
    <property type="match status" value="1"/>
</dbReference>
<evidence type="ECO:0000256" key="6">
    <source>
        <dbReference type="ARBA" id="ARBA00023098"/>
    </source>
</evidence>
<evidence type="ECO:0000256" key="10">
    <source>
        <dbReference type="HAMAP-Rule" id="MF_01043"/>
    </source>
</evidence>
<dbReference type="UniPathway" id="UPA00085"/>
<evidence type="ECO:0000256" key="8">
    <source>
        <dbReference type="ARBA" id="ARBA00023209"/>
    </source>
</evidence>
<evidence type="ECO:0000256" key="3">
    <source>
        <dbReference type="ARBA" id="ARBA00022679"/>
    </source>
</evidence>
<dbReference type="KEGG" id="spoa:EQM13_07985"/>
<feature type="transmembrane region" description="Helical" evidence="10">
    <location>
        <begin position="112"/>
        <end position="132"/>
    </location>
</feature>
<comment type="pathway">
    <text evidence="10">Lipid metabolism; phospholipid metabolism.</text>
</comment>
<evidence type="ECO:0000256" key="9">
    <source>
        <dbReference type="ARBA" id="ARBA00023264"/>
    </source>
</evidence>
<reference evidence="12" key="1">
    <citation type="submission" date="2019-01" db="EMBL/GenBank/DDBJ databases">
        <title>Draft genomes of a novel of Sporanaerobacter strains.</title>
        <authorList>
            <person name="Ma S."/>
        </authorList>
    </citation>
    <scope>NUCLEOTIDE SEQUENCE [LARGE SCALE GENOMIC DNA]</scope>
    <source>
        <strain evidence="12">NJN-17</strain>
    </source>
</reference>
<keyword evidence="12" id="KW-1185">Reference proteome</keyword>
<evidence type="ECO:0000313" key="11">
    <source>
        <dbReference type="EMBL" id="QAT61523.1"/>
    </source>
</evidence>
<feature type="transmembrane region" description="Helical" evidence="10">
    <location>
        <begin position="137"/>
        <end position="156"/>
    </location>
</feature>
<keyword evidence="5 10" id="KW-1133">Transmembrane helix</keyword>
<proteinExistence type="inferred from homology"/>
<dbReference type="NCBIfam" id="TIGR00023">
    <property type="entry name" value="glycerol-3-phosphate 1-O-acyltransferase PlsY"/>
    <property type="match status" value="1"/>
</dbReference>
<keyword evidence="2 10" id="KW-0444">Lipid biosynthesis</keyword>
<dbReference type="SMART" id="SM01207">
    <property type="entry name" value="G3P_acyltransf"/>
    <property type="match status" value="1"/>
</dbReference>
<protein>
    <recommendedName>
        <fullName evidence="10">Glycerol-3-phosphate acyltransferase</fullName>
    </recommendedName>
    <alternativeName>
        <fullName evidence="10">Acyl-PO4 G3P acyltransferase</fullName>
    </alternativeName>
    <alternativeName>
        <fullName evidence="10">Acyl-phosphate--glycerol-3-phosphate acyltransferase</fullName>
    </alternativeName>
    <alternativeName>
        <fullName evidence="10">G3P acyltransferase</fullName>
        <shortName evidence="10">GPAT</shortName>
        <ecNumber evidence="10">2.3.1.275</ecNumber>
    </alternativeName>
    <alternativeName>
        <fullName evidence="10">Lysophosphatidic acid synthase</fullName>
        <shortName evidence="10">LPA synthase</shortName>
    </alternativeName>
</protein>
<dbReference type="EC" id="2.3.1.275" evidence="10"/>
<dbReference type="GO" id="GO:0043772">
    <property type="term" value="F:acyl-phosphate glycerol-3-phosphate acyltransferase activity"/>
    <property type="evidence" value="ECO:0007669"/>
    <property type="project" value="UniProtKB-UniRule"/>
</dbReference>
<name>A0A410QBW9_9FIRM</name>
<feature type="transmembrane region" description="Helical" evidence="10">
    <location>
        <begin position="75"/>
        <end position="92"/>
    </location>
</feature>
<dbReference type="GO" id="GO:0008654">
    <property type="term" value="P:phospholipid biosynthetic process"/>
    <property type="evidence" value="ECO:0007669"/>
    <property type="project" value="UniProtKB-UniRule"/>
</dbReference>
<dbReference type="GO" id="GO:0005886">
    <property type="term" value="C:plasma membrane"/>
    <property type="evidence" value="ECO:0007669"/>
    <property type="project" value="UniProtKB-SubCell"/>
</dbReference>
<dbReference type="HAMAP" id="MF_01043">
    <property type="entry name" value="PlsY"/>
    <property type="match status" value="1"/>
</dbReference>
<sequence length="199" mass="21706">MNKTIFIAAISYLIGNFSSAYVLGRRLKKTDVRKYGSGNAGATNALRVFGVKIGLIVFMLDILKGIIASAIGNKILGFDGIIIAGIFVVLGHDWPIFLKFKGGKGIATSLGVMLYVQFPIALICTLIGFLVIGITKYVSLGSMIATLLVPIFIVLFDRPFNFKLFIFTVILASIAVFKHRSNISRLMNGKESKLGQRIQ</sequence>
<keyword evidence="9 10" id="KW-1208">Phospholipid metabolism</keyword>
<organism evidence="11 12">
    <name type="scientific">Acidilutibacter cellobiosedens</name>
    <dbReference type="NCBI Taxonomy" id="2507161"/>
    <lineage>
        <taxon>Bacteria</taxon>
        <taxon>Bacillati</taxon>
        <taxon>Bacillota</taxon>
        <taxon>Tissierellia</taxon>
        <taxon>Tissierellales</taxon>
        <taxon>Acidilutibacteraceae</taxon>
        <taxon>Acidilutibacter</taxon>
    </lineage>
</organism>
<dbReference type="RefSeq" id="WP_071138853.1">
    <property type="nucleotide sequence ID" value="NZ_CP035282.1"/>
</dbReference>
<evidence type="ECO:0000313" key="12">
    <source>
        <dbReference type="Proteomes" id="UP000287969"/>
    </source>
</evidence>
<comment type="subcellular location">
    <subcellularLocation>
        <location evidence="10">Cell membrane</location>
        <topology evidence="10">Multi-pass membrane protein</topology>
    </subcellularLocation>
</comment>